<dbReference type="RefSeq" id="XP_033392524.1">
    <property type="nucleotide sequence ID" value="XM_033541308.1"/>
</dbReference>
<sequence>MSDGDRYVSIQCGSRCETIDISTIQTYLPAAERVIGHSNWMDMDRYTASSRPLIEGILTQRAVQETTQEFLKHLRQADHAGSQETDRALALWLDQCALQDSFHTRSRVRRQETFATFLCLADMSRRFGSPRLAALLARFFAAHADVILHAEPARTLLLWAWAITISDLTEREQLAFLQKFVRARPDVVLEERYYTHANVPERQRLWRAFMRALGDGDDDDDGYGGYGYGYGGGYGGAAVGAGRYEQRGRAGDCERRRSRSRSRVERWRCVREGTRSRSRHLRLGGGRRGGAQLIGDGGCGERERAVKPPPRPCRGRNREARDGVGSGSGMGQAGLLRCDVGQLTREVQRMGMGMGRPFWADHYSSLGWEEGGWCEGFGSGFGGQEGLEGWEVCLRW</sequence>
<feature type="region of interest" description="Disordered" evidence="1">
    <location>
        <begin position="292"/>
        <end position="329"/>
    </location>
</feature>
<name>A0A6A6AWL7_9PEZI</name>
<dbReference type="GeneID" id="54298804"/>
<evidence type="ECO:0000313" key="3">
    <source>
        <dbReference type="EMBL" id="KAF2136806.1"/>
    </source>
</evidence>
<dbReference type="EMBL" id="ML995533">
    <property type="protein sequence ID" value="KAF2136120.1"/>
    <property type="molecule type" value="Genomic_DNA"/>
</dbReference>
<evidence type="ECO:0000256" key="1">
    <source>
        <dbReference type="SAM" id="MobiDB-lite"/>
    </source>
</evidence>
<keyword evidence="4" id="KW-1185">Reference proteome</keyword>
<dbReference type="AlphaFoldDB" id="A0A6A6AWL7"/>
<gene>
    <name evidence="3" type="ORF">K452DRAFT_292126</name>
    <name evidence="2" type="ORF">K452DRAFT_292666</name>
</gene>
<dbReference type="EMBL" id="ML995512">
    <property type="protein sequence ID" value="KAF2136806.1"/>
    <property type="molecule type" value="Genomic_DNA"/>
</dbReference>
<reference evidence="2" key="1">
    <citation type="journal article" date="2020" name="Stud. Mycol.">
        <title>101 Dothideomycetes genomes: a test case for predicting lifestyles and emergence of pathogens.</title>
        <authorList>
            <person name="Haridas S."/>
            <person name="Albert R."/>
            <person name="Binder M."/>
            <person name="Bloem J."/>
            <person name="Labutti K."/>
            <person name="Salamov A."/>
            <person name="Andreopoulos B."/>
            <person name="Baker S."/>
            <person name="Barry K."/>
            <person name="Bills G."/>
            <person name="Bluhm B."/>
            <person name="Cannon C."/>
            <person name="Castanera R."/>
            <person name="Culley D."/>
            <person name="Daum C."/>
            <person name="Ezra D."/>
            <person name="Gonzalez J."/>
            <person name="Henrissat B."/>
            <person name="Kuo A."/>
            <person name="Liang C."/>
            <person name="Lipzen A."/>
            <person name="Lutzoni F."/>
            <person name="Magnuson J."/>
            <person name="Mondo S."/>
            <person name="Nolan M."/>
            <person name="Ohm R."/>
            <person name="Pangilinan J."/>
            <person name="Park H.-J."/>
            <person name="Ramirez L."/>
            <person name="Alfaro M."/>
            <person name="Sun H."/>
            <person name="Tritt A."/>
            <person name="Yoshinaga Y."/>
            <person name="Zwiers L.-H."/>
            <person name="Turgeon B."/>
            <person name="Goodwin S."/>
            <person name="Spatafora J."/>
            <person name="Crous P."/>
            <person name="Grigoriev I."/>
        </authorList>
    </citation>
    <scope>NUCLEOTIDE SEQUENCE</scope>
    <source>
        <strain evidence="2">CBS 121167</strain>
    </source>
</reference>
<dbReference type="Proteomes" id="UP000799438">
    <property type="component" value="Unassembled WGS sequence"/>
</dbReference>
<accession>A0A6A6AWL7</accession>
<proteinExistence type="predicted"/>
<evidence type="ECO:0000313" key="4">
    <source>
        <dbReference type="Proteomes" id="UP000799438"/>
    </source>
</evidence>
<evidence type="ECO:0000313" key="2">
    <source>
        <dbReference type="EMBL" id="KAF2136120.1"/>
    </source>
</evidence>
<protein>
    <submittedName>
        <fullName evidence="2">Uncharacterized protein</fullName>
    </submittedName>
</protein>
<organism evidence="2 4">
    <name type="scientific">Aplosporella prunicola CBS 121167</name>
    <dbReference type="NCBI Taxonomy" id="1176127"/>
    <lineage>
        <taxon>Eukaryota</taxon>
        <taxon>Fungi</taxon>
        <taxon>Dikarya</taxon>
        <taxon>Ascomycota</taxon>
        <taxon>Pezizomycotina</taxon>
        <taxon>Dothideomycetes</taxon>
        <taxon>Dothideomycetes incertae sedis</taxon>
        <taxon>Botryosphaeriales</taxon>
        <taxon>Aplosporellaceae</taxon>
        <taxon>Aplosporella</taxon>
    </lineage>
</organism>